<feature type="chain" id="PRO_5026112042" evidence="2">
    <location>
        <begin position="31"/>
        <end position="208"/>
    </location>
</feature>
<evidence type="ECO:0000313" key="3">
    <source>
        <dbReference type="EMBL" id="MXO76069.1"/>
    </source>
</evidence>
<dbReference type="PROSITE" id="PS51257">
    <property type="entry name" value="PROKAR_LIPOPROTEIN"/>
    <property type="match status" value="1"/>
</dbReference>
<dbReference type="AlphaFoldDB" id="A0A6I4TES3"/>
<reference evidence="3 4" key="1">
    <citation type="submission" date="2019-12" db="EMBL/GenBank/DDBJ databases">
        <title>Genomic-based taxomic classification of the family Erythrobacteraceae.</title>
        <authorList>
            <person name="Xu L."/>
        </authorList>
    </citation>
    <scope>NUCLEOTIDE SEQUENCE [LARGE SCALE GENOMIC DNA]</scope>
    <source>
        <strain evidence="3 4">100921-2</strain>
    </source>
</reference>
<organism evidence="3 4">
    <name type="scientific">Tsuneonella aeria</name>
    <dbReference type="NCBI Taxonomy" id="1837929"/>
    <lineage>
        <taxon>Bacteria</taxon>
        <taxon>Pseudomonadati</taxon>
        <taxon>Pseudomonadota</taxon>
        <taxon>Alphaproteobacteria</taxon>
        <taxon>Sphingomonadales</taxon>
        <taxon>Erythrobacteraceae</taxon>
        <taxon>Tsuneonella</taxon>
    </lineage>
</organism>
<gene>
    <name evidence="3" type="ORF">GRI40_12670</name>
</gene>
<keyword evidence="4" id="KW-1185">Reference proteome</keyword>
<dbReference type="OrthoDB" id="8224439at2"/>
<comment type="caution">
    <text evidence="3">The sequence shown here is derived from an EMBL/GenBank/DDBJ whole genome shotgun (WGS) entry which is preliminary data.</text>
</comment>
<dbReference type="Proteomes" id="UP000439522">
    <property type="component" value="Unassembled WGS sequence"/>
</dbReference>
<dbReference type="EMBL" id="WTZA01000002">
    <property type="protein sequence ID" value="MXO76069.1"/>
    <property type="molecule type" value="Genomic_DNA"/>
</dbReference>
<name>A0A6I4TES3_9SPHN</name>
<dbReference type="RefSeq" id="WP_160611894.1">
    <property type="nucleotide sequence ID" value="NZ_WTZA01000002.1"/>
</dbReference>
<evidence type="ECO:0000256" key="1">
    <source>
        <dbReference type="SAM" id="MobiDB-lite"/>
    </source>
</evidence>
<proteinExistence type="predicted"/>
<feature type="signal peptide" evidence="2">
    <location>
        <begin position="1"/>
        <end position="30"/>
    </location>
</feature>
<feature type="compositionally biased region" description="Low complexity" evidence="1">
    <location>
        <begin position="53"/>
        <end position="62"/>
    </location>
</feature>
<keyword evidence="2" id="KW-0732">Signal</keyword>
<protein>
    <submittedName>
        <fullName evidence="3">Uncharacterized protein</fullName>
    </submittedName>
</protein>
<accession>A0A6I4TES3</accession>
<evidence type="ECO:0000313" key="4">
    <source>
        <dbReference type="Proteomes" id="UP000439522"/>
    </source>
</evidence>
<evidence type="ECO:0000256" key="2">
    <source>
        <dbReference type="SAM" id="SignalP"/>
    </source>
</evidence>
<sequence>MRGKASSVPPPIVPLAGLLLAAACSSPEPAAQPDEAPRGEPATVTPAPREPDAAATVPPASDAADSAANVLTLEGLGDLLIGRPVPADSSFASRGAQVPGTDCRTMTSRSYPDVYALIQDGQVRRVTVAGDSPVTLAGGIGVGATEAAVEAAYPGLVEDAHEYVAAPGKYLTQPGSGARLRFEIDSDRRVSAIHAGLMPQLGYVEGCA</sequence>
<feature type="region of interest" description="Disordered" evidence="1">
    <location>
        <begin position="26"/>
        <end position="62"/>
    </location>
</feature>